<evidence type="ECO:0000259" key="3">
    <source>
        <dbReference type="PROSITE" id="PS01124"/>
    </source>
</evidence>
<dbReference type="SMART" id="SM00871">
    <property type="entry name" value="AraC_E_bind"/>
    <property type="match status" value="1"/>
</dbReference>
<gene>
    <name evidence="4" type="ORF">C5O19_08535</name>
</gene>
<dbReference type="Pfam" id="PF12833">
    <property type="entry name" value="HTH_18"/>
    <property type="match status" value="1"/>
</dbReference>
<keyword evidence="2" id="KW-0804">Transcription</keyword>
<dbReference type="InterPro" id="IPR050908">
    <property type="entry name" value="SmbC-like"/>
</dbReference>
<evidence type="ECO:0000313" key="5">
    <source>
        <dbReference type="Proteomes" id="UP000239590"/>
    </source>
</evidence>
<dbReference type="Gene3D" id="3.20.80.10">
    <property type="entry name" value="Regulatory factor, effector binding domain"/>
    <property type="match status" value="1"/>
</dbReference>
<evidence type="ECO:0000313" key="4">
    <source>
        <dbReference type="EMBL" id="PQA59664.1"/>
    </source>
</evidence>
<reference evidence="5" key="1">
    <citation type="submission" date="2018-02" db="EMBL/GenBank/DDBJ databases">
        <title>Genome sequencing of Solimonas sp. HR-BB.</title>
        <authorList>
            <person name="Lee Y."/>
            <person name="Jeon C.O."/>
        </authorList>
    </citation>
    <scope>NUCLEOTIDE SEQUENCE [LARGE SCALE GENOMIC DNA]</scope>
    <source>
        <strain evidence="5">HR-U</strain>
    </source>
</reference>
<dbReference type="SUPFAM" id="SSF55136">
    <property type="entry name" value="Probable bacterial effector-binding domain"/>
    <property type="match status" value="1"/>
</dbReference>
<dbReference type="SMART" id="SM00342">
    <property type="entry name" value="HTH_ARAC"/>
    <property type="match status" value="1"/>
</dbReference>
<comment type="caution">
    <text evidence="4">The sequence shown here is derived from an EMBL/GenBank/DDBJ whole genome shotgun (WGS) entry which is preliminary data.</text>
</comment>
<dbReference type="Gene3D" id="1.10.10.60">
    <property type="entry name" value="Homeodomain-like"/>
    <property type="match status" value="2"/>
</dbReference>
<dbReference type="InterPro" id="IPR009057">
    <property type="entry name" value="Homeodomain-like_sf"/>
</dbReference>
<accession>A0A2S7IPL6</accession>
<dbReference type="InterPro" id="IPR018060">
    <property type="entry name" value="HTH_AraC"/>
</dbReference>
<sequence length="313" mass="36309">MVKEDSIKTYYFRINRCIDYIKAHLDQPLTLEDLAHESNFSKYHFHRVFRQVTGYALHDFIRNARIERACFYLKHDPLKPISEIAYACGFTNAVSFSRSFKQVHHLSASEWRLEQANSKIGIVDSKISEDQGFIQGYLASKLNRRTSSMISPNLPLQVKLKQMQSFKVAFIRNLNIHQHDSETFEKMFDTLFAWAGPRGLIHFPQTKALTIFRSNPNPSGMIQADVALSVPEEVAGDGIIGTAEITGGLFAVVYKEGTMEECQESWQYFFSQWLPANGYRPDHRNFYMSHLNDHKMHPLRHYIYEMYVPVMPL</sequence>
<dbReference type="EMBL" id="PTRA01000001">
    <property type="protein sequence ID" value="PQA59664.1"/>
    <property type="molecule type" value="Genomic_DNA"/>
</dbReference>
<dbReference type="PANTHER" id="PTHR40055:SF1">
    <property type="entry name" value="TRANSCRIPTIONAL REGULATOR YGIV-RELATED"/>
    <property type="match status" value="1"/>
</dbReference>
<name>A0A2S7IPL6_9BACT</name>
<dbReference type="Pfam" id="PF06445">
    <property type="entry name" value="GyrI-like"/>
    <property type="match status" value="1"/>
</dbReference>
<dbReference type="GO" id="GO:0003700">
    <property type="term" value="F:DNA-binding transcription factor activity"/>
    <property type="evidence" value="ECO:0007669"/>
    <property type="project" value="InterPro"/>
</dbReference>
<protein>
    <recommendedName>
        <fullName evidence="3">HTH araC/xylS-type domain-containing protein</fullName>
    </recommendedName>
</protein>
<dbReference type="InterPro" id="IPR010499">
    <property type="entry name" value="AraC_E-bd"/>
</dbReference>
<dbReference type="OrthoDB" id="9816011at2"/>
<dbReference type="PROSITE" id="PS01124">
    <property type="entry name" value="HTH_ARAC_FAMILY_2"/>
    <property type="match status" value="1"/>
</dbReference>
<dbReference type="PANTHER" id="PTHR40055">
    <property type="entry name" value="TRANSCRIPTIONAL REGULATOR YGIV-RELATED"/>
    <property type="match status" value="1"/>
</dbReference>
<dbReference type="Proteomes" id="UP000239590">
    <property type="component" value="Unassembled WGS sequence"/>
</dbReference>
<keyword evidence="1" id="KW-0805">Transcription regulation</keyword>
<dbReference type="RefSeq" id="WP_104711326.1">
    <property type="nucleotide sequence ID" value="NZ_PTRA01000001.1"/>
</dbReference>
<keyword evidence="5" id="KW-1185">Reference proteome</keyword>
<organism evidence="4 5">
    <name type="scientific">Siphonobacter curvatus</name>
    <dbReference type="NCBI Taxonomy" id="2094562"/>
    <lineage>
        <taxon>Bacteria</taxon>
        <taxon>Pseudomonadati</taxon>
        <taxon>Bacteroidota</taxon>
        <taxon>Cytophagia</taxon>
        <taxon>Cytophagales</taxon>
        <taxon>Cytophagaceae</taxon>
        <taxon>Siphonobacter</taxon>
    </lineage>
</organism>
<proteinExistence type="predicted"/>
<dbReference type="InterPro" id="IPR029442">
    <property type="entry name" value="GyrI-like"/>
</dbReference>
<dbReference type="SUPFAM" id="SSF46689">
    <property type="entry name" value="Homeodomain-like"/>
    <property type="match status" value="2"/>
</dbReference>
<dbReference type="AlphaFoldDB" id="A0A2S7IPL6"/>
<evidence type="ECO:0000256" key="2">
    <source>
        <dbReference type="ARBA" id="ARBA00023163"/>
    </source>
</evidence>
<evidence type="ECO:0000256" key="1">
    <source>
        <dbReference type="ARBA" id="ARBA00023015"/>
    </source>
</evidence>
<dbReference type="InterPro" id="IPR011256">
    <property type="entry name" value="Reg_factor_effector_dom_sf"/>
</dbReference>
<dbReference type="GO" id="GO:0043565">
    <property type="term" value="F:sequence-specific DNA binding"/>
    <property type="evidence" value="ECO:0007669"/>
    <property type="project" value="InterPro"/>
</dbReference>
<feature type="domain" description="HTH araC/xylS-type" evidence="3">
    <location>
        <begin position="15"/>
        <end position="114"/>
    </location>
</feature>